<dbReference type="Gene3D" id="3.40.50.410">
    <property type="entry name" value="von Willebrand factor, type A domain"/>
    <property type="match status" value="2"/>
</dbReference>
<reference evidence="3 4" key="1">
    <citation type="submission" date="2020-08" db="EMBL/GenBank/DDBJ databases">
        <title>Genomic Encyclopedia of Type Strains, Phase IV (KMG-IV): sequencing the most valuable type-strain genomes for metagenomic binning, comparative biology and taxonomic classification.</title>
        <authorList>
            <person name="Goeker M."/>
        </authorList>
    </citation>
    <scope>NUCLEOTIDE SEQUENCE [LARGE SCALE GENOMIC DNA]</scope>
    <source>
        <strain evidence="3 4">DSM 100044</strain>
    </source>
</reference>
<organism evidence="3 4">
    <name type="scientific">Sphingomonas aerophila</name>
    <dbReference type="NCBI Taxonomy" id="1344948"/>
    <lineage>
        <taxon>Bacteria</taxon>
        <taxon>Pseudomonadati</taxon>
        <taxon>Pseudomonadota</taxon>
        <taxon>Alphaproteobacteria</taxon>
        <taxon>Sphingomonadales</taxon>
        <taxon>Sphingomonadaceae</taxon>
        <taxon>Sphingomonas</taxon>
    </lineage>
</organism>
<gene>
    <name evidence="3" type="ORF">FHS94_000882</name>
</gene>
<proteinExistence type="predicted"/>
<dbReference type="SUPFAM" id="SSF53300">
    <property type="entry name" value="vWA-like"/>
    <property type="match status" value="1"/>
</dbReference>
<comment type="caution">
    <text evidence="3">The sequence shown here is derived from an EMBL/GenBank/DDBJ whole genome shotgun (WGS) entry which is preliminary data.</text>
</comment>
<keyword evidence="1" id="KW-0812">Transmembrane</keyword>
<dbReference type="InterPro" id="IPR028087">
    <property type="entry name" value="Tad_N"/>
</dbReference>
<accession>A0A7W9BBQ6</accession>
<keyword evidence="4" id="KW-1185">Reference proteome</keyword>
<evidence type="ECO:0000313" key="4">
    <source>
        <dbReference type="Proteomes" id="UP000546200"/>
    </source>
</evidence>
<feature type="domain" description="Putative Flp pilus-assembly TadG-like N-terminal" evidence="2">
    <location>
        <begin position="16"/>
        <end position="54"/>
    </location>
</feature>
<name>A0A7W9BBQ6_9SPHN</name>
<sequence length="641" mass="69969">MARLVRDVRAAALAWMCIAIIPFCGMVGGGVDIARMYIAKTRLQHACDAGALAGRKQMGSGTWGSDDLTAANRFFNANYRTGAYGTNALTREFTENAGKVTGSASATVPMTLMRVLGRKQETLSVSCDAEMRLPNTDIMFVLDNTGSMNERPSGDTQTKLQSLKVAVKCFYEIVARLDTDANCTTGTPSGGTGNQVQIRFGFVPYATNVNVGGLLKPEWLADTWPYQSRRGRWWDIDPSKAKAKTTKISVDGVPSLMCNDSTATLYKYNKFTESVSTTSYQWYPTGTKRTTHSEQLSNYTWNFNNGKSTCSTDQTVTDNEFTLTELEDPAAGDEWWDWRYSQFFQRVSALKNGSSFNTGLSAWIGNNGTKKPMNWDGCVEERATVKQASYSPIPAGARDLDLDSVPTAGDAGSLWGPLLPGMIYTRRDDAGNFTMSDRYNRDTPKDGSVYGCPLAAKKLQSWPDAGLFGGYVDSMTAGPNTYHDIGLSWGGRLMSAGDNNGNGGLFASENKYTPQGGEIDRHMIFMTDGDTCTDSSNYQAYGIAWYDRRQTDSGTVPSEGCTNNGVLTQQVNARTTAVCNAIKNKNITLWVITFGYVDPTTVTRLTACATSGRYYSANNAAEIQATFASIANQISQLRLTQ</sequence>
<feature type="transmembrane region" description="Helical" evidence="1">
    <location>
        <begin position="12"/>
        <end position="38"/>
    </location>
</feature>
<evidence type="ECO:0000256" key="1">
    <source>
        <dbReference type="SAM" id="Phobius"/>
    </source>
</evidence>
<keyword evidence="1" id="KW-0472">Membrane</keyword>
<dbReference type="Pfam" id="PF13400">
    <property type="entry name" value="Tad"/>
    <property type="match status" value="1"/>
</dbReference>
<evidence type="ECO:0000259" key="2">
    <source>
        <dbReference type="Pfam" id="PF13400"/>
    </source>
</evidence>
<dbReference type="Proteomes" id="UP000546200">
    <property type="component" value="Unassembled WGS sequence"/>
</dbReference>
<dbReference type="AlphaFoldDB" id="A0A7W9BBQ6"/>
<dbReference type="InterPro" id="IPR036465">
    <property type="entry name" value="vWFA_dom_sf"/>
</dbReference>
<dbReference type="EMBL" id="JACIJK010000002">
    <property type="protein sequence ID" value="MBB5714059.1"/>
    <property type="molecule type" value="Genomic_DNA"/>
</dbReference>
<protein>
    <recommendedName>
        <fullName evidence="2">Putative Flp pilus-assembly TadG-like N-terminal domain-containing protein</fullName>
    </recommendedName>
</protein>
<evidence type="ECO:0000313" key="3">
    <source>
        <dbReference type="EMBL" id="MBB5714059.1"/>
    </source>
</evidence>
<keyword evidence="1" id="KW-1133">Transmembrane helix</keyword>